<evidence type="ECO:0000259" key="9">
    <source>
        <dbReference type="SMART" id="SM00650"/>
    </source>
</evidence>
<name>A0A0D8HEC9_9ACTN</name>
<dbReference type="PATRIC" id="fig|1280514.3.peg.3756"/>
<dbReference type="PANTHER" id="PTHR11727:SF7">
    <property type="entry name" value="DIMETHYLADENOSINE TRANSFERASE-RELATED"/>
    <property type="match status" value="1"/>
</dbReference>
<sequence>MNIKDVGITKSEIAALLGDASLSPKRSLGQNFLIDSSVATAIARLADPDGRRIFEIGPGLGSLTVFLATLGQDVVVLEKDEKIAESLQKVLARREISNVEVINGDALLFDILGYCDDRQIRTVAGNLPYNISVPLILSLVERPSSLESLSFLVQKEVAHRLCAVPGGKNCSFVSLKLAVYCDSKVELDVSNDAFVPKPNITSSVIVLKPTSRNVSCYSSGAIDIAFSIARIGFSHRRQMLRRNLTDPMIRAGMVALEISQEKRAEEVTTTQWLDLGDWLARQGYQGPENGVVDQQ</sequence>
<comment type="subcellular location">
    <subcellularLocation>
        <location evidence="7">Cytoplasm</location>
    </subcellularLocation>
</comment>
<accession>A0A0D8HEC9</accession>
<keyword evidence="4 7" id="KW-0808">Transferase</keyword>
<dbReference type="Gene3D" id="1.10.8.100">
    <property type="entry name" value="Ribosomal RNA adenine dimethylase-like, domain 2"/>
    <property type="match status" value="1"/>
</dbReference>
<comment type="catalytic activity">
    <reaction evidence="7">
        <text>adenosine(1518)/adenosine(1519) in 16S rRNA + 4 S-adenosyl-L-methionine = N(6)-dimethyladenosine(1518)/N(6)-dimethyladenosine(1519) in 16S rRNA + 4 S-adenosyl-L-homocysteine + 4 H(+)</text>
        <dbReference type="Rhea" id="RHEA:19609"/>
        <dbReference type="Rhea" id="RHEA-COMP:10232"/>
        <dbReference type="Rhea" id="RHEA-COMP:10233"/>
        <dbReference type="ChEBI" id="CHEBI:15378"/>
        <dbReference type="ChEBI" id="CHEBI:57856"/>
        <dbReference type="ChEBI" id="CHEBI:59789"/>
        <dbReference type="ChEBI" id="CHEBI:74411"/>
        <dbReference type="ChEBI" id="CHEBI:74493"/>
        <dbReference type="EC" id="2.1.1.182"/>
    </reaction>
</comment>
<dbReference type="HAMAP" id="MF_00607">
    <property type="entry name" value="16SrRNA_methyltr_A"/>
    <property type="match status" value="1"/>
</dbReference>
<keyword evidence="3 7" id="KW-0489">Methyltransferase</keyword>
<feature type="binding site" evidence="7 8">
    <location>
        <position position="105"/>
    </location>
    <ligand>
        <name>S-adenosyl-L-methionine</name>
        <dbReference type="ChEBI" id="CHEBI:59789"/>
    </ligand>
</feature>
<dbReference type="InterPro" id="IPR011530">
    <property type="entry name" value="rRNA_adenine_dimethylase"/>
</dbReference>
<dbReference type="InterPro" id="IPR023165">
    <property type="entry name" value="rRNA_Ade_diMease-like_C"/>
</dbReference>
<evidence type="ECO:0000256" key="8">
    <source>
        <dbReference type="PROSITE-ProRule" id="PRU01026"/>
    </source>
</evidence>
<dbReference type="InterPro" id="IPR020598">
    <property type="entry name" value="rRNA_Ade_methylase_Trfase_N"/>
</dbReference>
<dbReference type="PROSITE" id="PS51689">
    <property type="entry name" value="SAM_RNA_A_N6_MT"/>
    <property type="match status" value="1"/>
</dbReference>
<feature type="domain" description="Ribosomal RNA adenine methylase transferase N-terminal" evidence="9">
    <location>
        <begin position="38"/>
        <end position="211"/>
    </location>
</feature>
<dbReference type="SMART" id="SM00650">
    <property type="entry name" value="rADc"/>
    <property type="match status" value="1"/>
</dbReference>
<evidence type="ECO:0000256" key="5">
    <source>
        <dbReference type="ARBA" id="ARBA00022691"/>
    </source>
</evidence>
<dbReference type="SUPFAM" id="SSF53335">
    <property type="entry name" value="S-adenosyl-L-methionine-dependent methyltransferases"/>
    <property type="match status" value="1"/>
</dbReference>
<dbReference type="NCBIfam" id="TIGR00755">
    <property type="entry name" value="ksgA"/>
    <property type="match status" value="1"/>
</dbReference>
<evidence type="ECO:0000256" key="2">
    <source>
        <dbReference type="ARBA" id="ARBA00022552"/>
    </source>
</evidence>
<feature type="binding site" evidence="7 8">
    <location>
        <position position="33"/>
    </location>
    <ligand>
        <name>S-adenosyl-L-methionine</name>
        <dbReference type="ChEBI" id="CHEBI:59789"/>
    </ligand>
</feature>
<reference evidence="10 11" key="1">
    <citation type="submission" date="2015-01" db="EMBL/GenBank/DDBJ databases">
        <title>Draft genome of the acidophilic iron oxidizer Acidithrix ferrooxidans strain Py-F3.</title>
        <authorList>
            <person name="Poehlein A."/>
            <person name="Eisen S."/>
            <person name="Schloemann M."/>
            <person name="Johnson B.D."/>
            <person name="Daniel R."/>
            <person name="Muehling M."/>
        </authorList>
    </citation>
    <scope>NUCLEOTIDE SEQUENCE [LARGE SCALE GENOMIC DNA]</scope>
    <source>
        <strain evidence="10 11">Py-F3</strain>
    </source>
</reference>
<dbReference type="STRING" id="1280514.AXFE_28510"/>
<evidence type="ECO:0000313" key="10">
    <source>
        <dbReference type="EMBL" id="KJF16288.1"/>
    </source>
</evidence>
<dbReference type="RefSeq" id="WP_052606535.1">
    <property type="nucleotide sequence ID" value="NZ_JXYS01000089.1"/>
</dbReference>
<comment type="similarity">
    <text evidence="7">Belongs to the class I-like SAM-binding methyltransferase superfamily. rRNA adenine N(6)-methyltransferase family. RsmA subfamily.</text>
</comment>
<keyword evidence="6 7" id="KW-0694">RNA-binding</keyword>
<dbReference type="GO" id="GO:0005829">
    <property type="term" value="C:cytosol"/>
    <property type="evidence" value="ECO:0007669"/>
    <property type="project" value="TreeGrafter"/>
</dbReference>
<dbReference type="Gene3D" id="3.40.50.150">
    <property type="entry name" value="Vaccinia Virus protein VP39"/>
    <property type="match status" value="1"/>
</dbReference>
<dbReference type="Pfam" id="PF00398">
    <property type="entry name" value="RrnaAD"/>
    <property type="match status" value="1"/>
</dbReference>
<evidence type="ECO:0000313" key="11">
    <source>
        <dbReference type="Proteomes" id="UP000032360"/>
    </source>
</evidence>
<dbReference type="Proteomes" id="UP000032360">
    <property type="component" value="Unassembled WGS sequence"/>
</dbReference>
<evidence type="ECO:0000256" key="4">
    <source>
        <dbReference type="ARBA" id="ARBA00022679"/>
    </source>
</evidence>
<dbReference type="EC" id="2.1.1.182" evidence="7"/>
<feature type="binding site" evidence="7 8">
    <location>
        <position position="126"/>
    </location>
    <ligand>
        <name>S-adenosyl-L-methionine</name>
        <dbReference type="ChEBI" id="CHEBI:59789"/>
    </ligand>
</feature>
<dbReference type="InterPro" id="IPR029063">
    <property type="entry name" value="SAM-dependent_MTases_sf"/>
</dbReference>
<dbReference type="InterPro" id="IPR001737">
    <property type="entry name" value="KsgA/Erm"/>
</dbReference>
<dbReference type="OrthoDB" id="9814755at2"/>
<dbReference type="AlphaFoldDB" id="A0A0D8HEC9"/>
<dbReference type="GO" id="GO:0003723">
    <property type="term" value="F:RNA binding"/>
    <property type="evidence" value="ECO:0007669"/>
    <property type="project" value="UniProtKB-UniRule"/>
</dbReference>
<dbReference type="GO" id="GO:0052908">
    <property type="term" value="F:16S rRNA (adenine(1518)-N(6)/adenine(1519)-N(6))-dimethyltransferase activity"/>
    <property type="evidence" value="ECO:0007669"/>
    <property type="project" value="UniProtKB-EC"/>
</dbReference>
<comment type="function">
    <text evidence="7">Specifically dimethylates two adjacent adenosines (A1518 and A1519) in the loop of a conserved hairpin near the 3'-end of 16S rRNA in the 30S particle. May play a critical role in biogenesis of 30S subunits.</text>
</comment>
<dbReference type="EMBL" id="JXYS01000089">
    <property type="protein sequence ID" value="KJF16288.1"/>
    <property type="molecule type" value="Genomic_DNA"/>
</dbReference>
<evidence type="ECO:0000256" key="3">
    <source>
        <dbReference type="ARBA" id="ARBA00022603"/>
    </source>
</evidence>
<evidence type="ECO:0000256" key="7">
    <source>
        <dbReference type="HAMAP-Rule" id="MF_00607"/>
    </source>
</evidence>
<feature type="binding site" evidence="7 8">
    <location>
        <position position="31"/>
    </location>
    <ligand>
        <name>S-adenosyl-L-methionine</name>
        <dbReference type="ChEBI" id="CHEBI:59789"/>
    </ligand>
</feature>
<evidence type="ECO:0000256" key="1">
    <source>
        <dbReference type="ARBA" id="ARBA00022490"/>
    </source>
</evidence>
<feature type="binding site" evidence="7 8">
    <location>
        <position position="57"/>
    </location>
    <ligand>
        <name>S-adenosyl-L-methionine</name>
        <dbReference type="ChEBI" id="CHEBI:59789"/>
    </ligand>
</feature>
<keyword evidence="1 7" id="KW-0963">Cytoplasm</keyword>
<protein>
    <recommendedName>
        <fullName evidence="7">Ribosomal RNA small subunit methyltransferase A</fullName>
        <ecNumber evidence="7">2.1.1.182</ecNumber>
    </recommendedName>
    <alternativeName>
        <fullName evidence="7">16S rRNA (adenine(1518)-N(6)/adenine(1519)-N(6))-dimethyltransferase</fullName>
    </alternativeName>
    <alternativeName>
        <fullName evidence="7">16S rRNA dimethyladenosine transferase</fullName>
    </alternativeName>
    <alternativeName>
        <fullName evidence="7">16S rRNA dimethylase</fullName>
    </alternativeName>
    <alternativeName>
        <fullName evidence="7">S-adenosylmethionine-6-N', N'-adenosyl(rRNA) dimethyltransferase</fullName>
    </alternativeName>
</protein>
<evidence type="ECO:0000256" key="6">
    <source>
        <dbReference type="ARBA" id="ARBA00022884"/>
    </source>
</evidence>
<keyword evidence="2 7" id="KW-0698">rRNA processing</keyword>
<organism evidence="10 11">
    <name type="scientific">Acidithrix ferrooxidans</name>
    <dbReference type="NCBI Taxonomy" id="1280514"/>
    <lineage>
        <taxon>Bacteria</taxon>
        <taxon>Bacillati</taxon>
        <taxon>Actinomycetota</taxon>
        <taxon>Acidimicrobiia</taxon>
        <taxon>Acidimicrobiales</taxon>
        <taxon>Acidimicrobiaceae</taxon>
        <taxon>Acidithrix</taxon>
    </lineage>
</organism>
<proteinExistence type="inferred from homology"/>
<comment type="caution">
    <text evidence="10">The sequence shown here is derived from an EMBL/GenBank/DDBJ whole genome shotgun (WGS) entry which is preliminary data.</text>
</comment>
<keyword evidence="5 7" id="KW-0949">S-adenosyl-L-methionine</keyword>
<dbReference type="InterPro" id="IPR020596">
    <property type="entry name" value="rRNA_Ade_Mease_Trfase_CS"/>
</dbReference>
<keyword evidence="11" id="KW-1185">Reference proteome</keyword>
<feature type="binding site" evidence="7 8">
    <location>
        <position position="78"/>
    </location>
    <ligand>
        <name>S-adenosyl-L-methionine</name>
        <dbReference type="ChEBI" id="CHEBI:59789"/>
    </ligand>
</feature>
<dbReference type="CDD" id="cd02440">
    <property type="entry name" value="AdoMet_MTases"/>
    <property type="match status" value="1"/>
</dbReference>
<dbReference type="PANTHER" id="PTHR11727">
    <property type="entry name" value="DIMETHYLADENOSINE TRANSFERASE"/>
    <property type="match status" value="1"/>
</dbReference>
<gene>
    <name evidence="7 10" type="primary">rsmA</name>
    <name evidence="7" type="synonym">ksgA</name>
    <name evidence="10" type="ORF">AXFE_28510</name>
</gene>
<dbReference type="PROSITE" id="PS01131">
    <property type="entry name" value="RRNA_A_DIMETH"/>
    <property type="match status" value="1"/>
</dbReference>